<evidence type="ECO:0000313" key="1">
    <source>
        <dbReference type="EMBL" id="SQB14806.1"/>
    </source>
</evidence>
<reference evidence="1 2" key="1">
    <citation type="submission" date="2018-06" db="EMBL/GenBank/DDBJ databases">
        <authorList>
            <consortium name="Pathogen Informatics"/>
            <person name="Doyle S."/>
        </authorList>
    </citation>
    <scope>NUCLEOTIDE SEQUENCE [LARGE SCALE GENOMIC DNA]</scope>
    <source>
        <strain evidence="1 2">NCTC11224</strain>
    </source>
</reference>
<dbReference type="AlphaFoldDB" id="A0A2X2UEC9"/>
<organism evidence="1 2">
    <name type="scientific">Enterocloster clostridioformis</name>
    <dbReference type="NCBI Taxonomy" id="1531"/>
    <lineage>
        <taxon>Bacteria</taxon>
        <taxon>Bacillati</taxon>
        <taxon>Bacillota</taxon>
        <taxon>Clostridia</taxon>
        <taxon>Lachnospirales</taxon>
        <taxon>Lachnospiraceae</taxon>
        <taxon>Enterocloster</taxon>
    </lineage>
</organism>
<evidence type="ECO:0000313" key="2">
    <source>
        <dbReference type="Proteomes" id="UP000251853"/>
    </source>
</evidence>
<dbReference type="RefSeq" id="WP_089775213.1">
    <property type="nucleotide sequence ID" value="NZ_JAIWZC010000001.1"/>
</dbReference>
<accession>A0A2X2UEC9</accession>
<name>A0A2X2UEC9_9FIRM</name>
<dbReference type="Proteomes" id="UP000251853">
    <property type="component" value="Unassembled WGS sequence"/>
</dbReference>
<protein>
    <submittedName>
        <fullName evidence="1">Uncharacterized protein</fullName>
    </submittedName>
</protein>
<proteinExistence type="predicted"/>
<keyword evidence="2" id="KW-1185">Reference proteome</keyword>
<gene>
    <name evidence="1" type="ORF">NCTC11224_03860</name>
</gene>
<dbReference type="EMBL" id="UAVW01000016">
    <property type="protein sequence ID" value="SQB14806.1"/>
    <property type="molecule type" value="Genomic_DNA"/>
</dbReference>
<sequence>MTFQADWKRIREPEDDPLIKGMLQAMDELELSEEKEAARNIIDGYIVEMNSEPESERIETKFVAKISLENETFELFYPFVQEGEETLLPFWEYVEENWLENTEKRMQEGHKRLRRLINTEKGLNQSL</sequence>